<dbReference type="OrthoDB" id="9797047at2"/>
<dbReference type="KEGG" id="pdt:Prede_1951"/>
<dbReference type="InterPro" id="IPR011051">
    <property type="entry name" value="RmlC_Cupin_sf"/>
</dbReference>
<dbReference type="STRING" id="908937.Prede_1951"/>
<dbReference type="GO" id="GO:0046872">
    <property type="term" value="F:metal ion binding"/>
    <property type="evidence" value="ECO:0007669"/>
    <property type="project" value="UniProtKB-KW"/>
</dbReference>
<evidence type="ECO:0000313" key="3">
    <source>
        <dbReference type="EMBL" id="AGB29231.1"/>
    </source>
</evidence>
<dbReference type="InterPro" id="IPR013096">
    <property type="entry name" value="Cupin_2"/>
</dbReference>
<organism evidence="4 5">
    <name type="scientific">Prevotella dentalis (strain ATCC 49559 / DSM 3688 / JCM 13448 / NCTC 12043 / ES 2772)</name>
    <name type="common">Mitsuokella dentalis</name>
    <dbReference type="NCBI Taxonomy" id="908937"/>
    <lineage>
        <taxon>Bacteria</taxon>
        <taxon>Pseudomonadati</taxon>
        <taxon>Bacteroidota</taxon>
        <taxon>Bacteroidia</taxon>
        <taxon>Bacteroidales</taxon>
        <taxon>Prevotellaceae</taxon>
        <taxon>Prevotella</taxon>
    </lineage>
</organism>
<name>F9D5J8_PREDD</name>
<dbReference type="Gene3D" id="2.60.120.10">
    <property type="entry name" value="Jelly Rolls"/>
    <property type="match status" value="1"/>
</dbReference>
<dbReference type="Proteomes" id="UP000010862">
    <property type="component" value="Chromosome 2"/>
</dbReference>
<evidence type="ECO:0000313" key="4">
    <source>
        <dbReference type="EMBL" id="EGQ13150.1"/>
    </source>
</evidence>
<dbReference type="HOGENOM" id="CLU_116722_3_2_10"/>
<evidence type="ECO:0000313" key="5">
    <source>
        <dbReference type="Proteomes" id="UP000007820"/>
    </source>
</evidence>
<evidence type="ECO:0000259" key="2">
    <source>
        <dbReference type="Pfam" id="PF07883"/>
    </source>
</evidence>
<keyword evidence="1" id="KW-0479">Metal-binding</keyword>
<dbReference type="InterPro" id="IPR014710">
    <property type="entry name" value="RmlC-like_jellyroll"/>
</dbReference>
<dbReference type="SUPFAM" id="SSF51182">
    <property type="entry name" value="RmlC-like cupins"/>
    <property type="match status" value="1"/>
</dbReference>
<dbReference type="Proteomes" id="UP000007820">
    <property type="component" value="Unassembled WGS sequence"/>
</dbReference>
<dbReference type="eggNOG" id="COG1917">
    <property type="taxonomic scope" value="Bacteria"/>
</dbReference>
<dbReference type="Pfam" id="PF07883">
    <property type="entry name" value="Cupin_2"/>
    <property type="match status" value="1"/>
</dbReference>
<reference evidence="4 5" key="1">
    <citation type="submission" date="2011-04" db="EMBL/GenBank/DDBJ databases">
        <authorList>
            <person name="Muzny D."/>
            <person name="Qin X."/>
            <person name="Deng J."/>
            <person name="Jiang H."/>
            <person name="Liu Y."/>
            <person name="Qu J."/>
            <person name="Song X.-Z."/>
            <person name="Zhang L."/>
            <person name="Thornton R."/>
            <person name="Coyle M."/>
            <person name="Francisco L."/>
            <person name="Jackson L."/>
            <person name="Javaid M."/>
            <person name="Korchina V."/>
            <person name="Kovar C."/>
            <person name="Mata R."/>
            <person name="Mathew T."/>
            <person name="Ngo R."/>
            <person name="Nguyen L."/>
            <person name="Nguyen N."/>
            <person name="Okwuonu G."/>
            <person name="Ongeri F."/>
            <person name="Pham C."/>
            <person name="Simmons D."/>
            <person name="Wilczek-Boney K."/>
            <person name="Hale W."/>
            <person name="Jakkamsetti A."/>
            <person name="Pham P."/>
            <person name="Ruth R."/>
            <person name="San Lucas F."/>
            <person name="Warren J."/>
            <person name="Zhang J."/>
            <person name="Zhao Z."/>
            <person name="Zhou C."/>
            <person name="Zhu D."/>
            <person name="Lee S."/>
            <person name="Bess C."/>
            <person name="Blankenburg K."/>
            <person name="Forbes L."/>
            <person name="Fu Q."/>
            <person name="Gubbala S."/>
            <person name="Hirani K."/>
            <person name="Jayaseelan J.C."/>
            <person name="Lara F."/>
            <person name="Munidasa M."/>
            <person name="Palculict T."/>
            <person name="Patil S."/>
            <person name="Pu L.-L."/>
            <person name="Saada N."/>
            <person name="Tang L."/>
            <person name="Weissenberger G."/>
            <person name="Zhu Y."/>
            <person name="Hemphill L."/>
            <person name="Shang Y."/>
            <person name="Youmans B."/>
            <person name="Ayvaz T."/>
            <person name="Ross M."/>
            <person name="Santibanez J."/>
            <person name="Aqrawi P."/>
            <person name="Gross S."/>
            <person name="Joshi V."/>
            <person name="Fowler G."/>
            <person name="Nazareth L."/>
            <person name="Reid J."/>
            <person name="Worley K."/>
            <person name="Petrosino J."/>
            <person name="Highlander S."/>
            <person name="Gibbs R."/>
        </authorList>
    </citation>
    <scope>NUCLEOTIDE SEQUENCE [LARGE SCALE GENOMIC DNA]</scope>
    <source>
        <strain evidence="4 5">DSM 3688</strain>
    </source>
</reference>
<evidence type="ECO:0000256" key="1">
    <source>
        <dbReference type="ARBA" id="ARBA00022723"/>
    </source>
</evidence>
<dbReference type="PANTHER" id="PTHR35848">
    <property type="entry name" value="OXALATE-BINDING PROTEIN"/>
    <property type="match status" value="1"/>
</dbReference>
<keyword evidence="6" id="KW-1185">Reference proteome</keyword>
<evidence type="ECO:0000313" key="6">
    <source>
        <dbReference type="Proteomes" id="UP000010862"/>
    </source>
</evidence>
<accession>F9D5J8</accession>
<reference evidence="3" key="2">
    <citation type="submission" date="2012-02" db="EMBL/GenBank/DDBJ databases">
        <title>Complete sequence of chromosome 2 of Prevotella dentalis DSM 3688.</title>
        <authorList>
            <consortium name="US DOE Joint Genome Institute (JGI-PGF)"/>
            <person name="Lucas S."/>
            <person name="Copeland A."/>
            <person name="Lapidus A."/>
            <person name="Glavina del Rio T."/>
            <person name="Dalin E."/>
            <person name="Tice H."/>
            <person name="Bruce D."/>
            <person name="Goodwin L."/>
            <person name="Pitluck S."/>
            <person name="Peters L."/>
            <person name="Mikhailova N."/>
            <person name="Chertkov O."/>
            <person name="Kyrpides N."/>
            <person name="Mavromatis K."/>
            <person name="Ivanova N."/>
            <person name="Brettin T."/>
            <person name="Detter J.C."/>
            <person name="Han C."/>
            <person name="Larimer F."/>
            <person name="Land M."/>
            <person name="Hauser L."/>
            <person name="Markowitz V."/>
            <person name="Cheng J.-F."/>
            <person name="Hugenholtz P."/>
            <person name="Woyke T."/>
            <person name="Wu D."/>
            <person name="Gronow S."/>
            <person name="Wellnitz S."/>
            <person name="Brambilla E."/>
            <person name="Klenk H.-P."/>
            <person name="Eisen J.A."/>
        </authorList>
    </citation>
    <scope>NUCLEOTIDE SEQUENCE [LARGE SCALE GENOMIC DNA]</scope>
    <source>
        <strain evidence="3">DSM 3688</strain>
    </source>
</reference>
<dbReference type="PATRIC" id="fig|908937.9.peg.2072"/>
<dbReference type="PANTHER" id="PTHR35848:SF6">
    <property type="entry name" value="CUPIN TYPE-2 DOMAIN-CONTAINING PROTEIN"/>
    <property type="match status" value="1"/>
</dbReference>
<protein>
    <submittedName>
        <fullName evidence="3">Cupin domain-containing protein</fullName>
    </submittedName>
</protein>
<dbReference type="InterPro" id="IPR051610">
    <property type="entry name" value="GPI/OXD"/>
</dbReference>
<sequence>MEFPLSDCLCNCAVQTRWGDGRKAFKTNVMIIDFDKIPETYVEGFKGGQGRLDTRNYADDKVKIMYSTLRPGASSGLHTHEGNCEVVFVVSGVATFHYDGTVEECRAGQCHYCPMGHSHYMENLTDHDLVYFAVVPEHR</sequence>
<feature type="domain" description="Cupin type-2" evidence="2">
    <location>
        <begin position="66"/>
        <end position="134"/>
    </location>
</feature>
<dbReference type="EMBL" id="AFPW01000035">
    <property type="protein sequence ID" value="EGQ13150.1"/>
    <property type="molecule type" value="Genomic_DNA"/>
</dbReference>
<gene>
    <name evidence="3" type="ordered locus">Prede_1951</name>
    <name evidence="4" type="ORF">HMPREF9136_2126</name>
</gene>
<proteinExistence type="predicted"/>
<dbReference type="EMBL" id="CP003369">
    <property type="protein sequence ID" value="AGB29231.1"/>
    <property type="molecule type" value="Genomic_DNA"/>
</dbReference>
<dbReference type="AlphaFoldDB" id="F9D5J8"/>